<evidence type="ECO:0000313" key="11">
    <source>
        <dbReference type="Proteomes" id="UP000027395"/>
    </source>
</evidence>
<keyword evidence="2" id="KW-0479">Metal-binding</keyword>
<dbReference type="PROSITE" id="PS51471">
    <property type="entry name" value="FE2OG_OXY"/>
    <property type="match status" value="1"/>
</dbReference>
<keyword evidence="6 10" id="KW-0560">Oxidoreductase</keyword>
<sequence>MLDSLIRVYSIMDHQLSLWDNQLDSSNLFLKSHLQKKVAVNTDGEVILYPTFFSLKESDCFFSDLYSNVKWRQDTIKFFGKNMPLPRLTAWYGDEGKSYTYSGIEQHPEPWTPALKLIKSKVEEISEVTFNSALLNLYRNGKDSVSWHSDDEPELGENPIIASVSFGAVRRFSLKYKLSKSYKIDIDLPNGSLLLMKGETQHFWQHQITKTSKSVQPRINLTFRVIQ</sequence>
<dbReference type="HOGENOM" id="CLU_048788_5_2_3"/>
<dbReference type="Proteomes" id="UP000027395">
    <property type="component" value="Plasmid pPA115"/>
</dbReference>
<dbReference type="GO" id="GO:0046872">
    <property type="term" value="F:metal ion binding"/>
    <property type="evidence" value="ECO:0007669"/>
    <property type="project" value="UniProtKB-KW"/>
</dbReference>
<dbReference type="PANTHER" id="PTHR31212">
    <property type="entry name" value="ALPHA-KETOGLUTARATE-DEPENDENT DIOXYGENASE ALKB HOMOLOG 3"/>
    <property type="match status" value="1"/>
</dbReference>
<dbReference type="InterPro" id="IPR027450">
    <property type="entry name" value="AlkB-like"/>
</dbReference>
<dbReference type="GO" id="GO:0006307">
    <property type="term" value="P:DNA alkylation repair"/>
    <property type="evidence" value="ECO:0007669"/>
    <property type="project" value="InterPro"/>
</dbReference>
<dbReference type="Pfam" id="PF13532">
    <property type="entry name" value="2OG-FeII_Oxy_2"/>
    <property type="match status" value="1"/>
</dbReference>
<evidence type="ECO:0000259" key="9">
    <source>
        <dbReference type="PROSITE" id="PS51471"/>
    </source>
</evidence>
<dbReference type="GO" id="GO:0016787">
    <property type="term" value="F:hydrolase activity"/>
    <property type="evidence" value="ECO:0007669"/>
    <property type="project" value="UniProtKB-ARBA"/>
</dbReference>
<organism evidence="10 11">
    <name type="scientific">Planktothrix agardhii (strain NIVA-CYA 126/8)</name>
    <dbReference type="NCBI Taxonomy" id="388467"/>
    <lineage>
        <taxon>Bacteria</taxon>
        <taxon>Bacillati</taxon>
        <taxon>Cyanobacteriota</taxon>
        <taxon>Cyanophyceae</taxon>
        <taxon>Oscillatoriophycideae</taxon>
        <taxon>Oscillatoriales</taxon>
        <taxon>Microcoleaceae</taxon>
        <taxon>Planktothrix</taxon>
    </lineage>
</organism>
<evidence type="ECO:0000256" key="1">
    <source>
        <dbReference type="ARBA" id="ARBA00001954"/>
    </source>
</evidence>
<evidence type="ECO:0000256" key="8">
    <source>
        <dbReference type="ARBA" id="ARBA00023204"/>
    </source>
</evidence>
<keyword evidence="4" id="KW-0460">Magnesium</keyword>
<keyword evidence="7" id="KW-0408">Iron</keyword>
<dbReference type="PATRIC" id="fig|388467.6.peg.4700"/>
<dbReference type="EC" id="1.14.11.-" evidence="10"/>
<dbReference type="InterPro" id="IPR032854">
    <property type="entry name" value="ALKBH3"/>
</dbReference>
<proteinExistence type="predicted"/>
<evidence type="ECO:0000313" key="10">
    <source>
        <dbReference type="EMBL" id="KEI65273.1"/>
    </source>
</evidence>
<geneLocation type="plasmid" evidence="10 11">
    <name>pPA115</name>
</geneLocation>
<accession>A0A073CCC8</accession>
<keyword evidence="5 10" id="KW-0223">Dioxygenase</keyword>
<dbReference type="FunFam" id="2.60.120.590:FF:000004">
    <property type="entry name" value="DNA oxidative demethylase ALKBH2"/>
    <property type="match status" value="1"/>
</dbReference>
<keyword evidence="3" id="KW-0227">DNA damage</keyword>
<dbReference type="InterPro" id="IPR005123">
    <property type="entry name" value="Oxoglu/Fe-dep_dioxygenase_dom"/>
</dbReference>
<dbReference type="SUPFAM" id="SSF51197">
    <property type="entry name" value="Clavaminate synthase-like"/>
    <property type="match status" value="1"/>
</dbReference>
<evidence type="ECO:0000256" key="3">
    <source>
        <dbReference type="ARBA" id="ARBA00022763"/>
    </source>
</evidence>
<dbReference type="EMBL" id="CM002804">
    <property type="protein sequence ID" value="KEI65273.1"/>
    <property type="molecule type" value="Genomic_DNA"/>
</dbReference>
<evidence type="ECO:0000256" key="4">
    <source>
        <dbReference type="ARBA" id="ARBA00022842"/>
    </source>
</evidence>
<gene>
    <name evidence="10" type="ORF">A19Y_9076</name>
</gene>
<dbReference type="InterPro" id="IPR037151">
    <property type="entry name" value="AlkB-like_sf"/>
</dbReference>
<dbReference type="GO" id="GO:0051213">
    <property type="term" value="F:dioxygenase activity"/>
    <property type="evidence" value="ECO:0007669"/>
    <property type="project" value="UniProtKB-KW"/>
</dbReference>
<feature type="domain" description="Fe2OG dioxygenase" evidence="9">
    <location>
        <begin position="129"/>
        <end position="227"/>
    </location>
</feature>
<dbReference type="GO" id="GO:0140097">
    <property type="term" value="F:catalytic activity, acting on DNA"/>
    <property type="evidence" value="ECO:0007669"/>
    <property type="project" value="UniProtKB-ARBA"/>
</dbReference>
<keyword evidence="11" id="KW-1185">Reference proteome</keyword>
<evidence type="ECO:0000256" key="2">
    <source>
        <dbReference type="ARBA" id="ARBA00022723"/>
    </source>
</evidence>
<evidence type="ECO:0000256" key="5">
    <source>
        <dbReference type="ARBA" id="ARBA00022964"/>
    </source>
</evidence>
<dbReference type="GO" id="GO:0016705">
    <property type="term" value="F:oxidoreductase activity, acting on paired donors, with incorporation or reduction of molecular oxygen"/>
    <property type="evidence" value="ECO:0007669"/>
    <property type="project" value="UniProtKB-ARBA"/>
</dbReference>
<dbReference type="AlphaFoldDB" id="A0A073CCC8"/>
<keyword evidence="10" id="KW-0614">Plasmid</keyword>
<dbReference type="GO" id="GO:0032451">
    <property type="term" value="F:demethylase activity"/>
    <property type="evidence" value="ECO:0007669"/>
    <property type="project" value="UniProtKB-ARBA"/>
</dbReference>
<name>A0A073CCC8_PLAA1</name>
<keyword evidence="8" id="KW-0234">DNA repair</keyword>
<evidence type="ECO:0000256" key="7">
    <source>
        <dbReference type="ARBA" id="ARBA00023004"/>
    </source>
</evidence>
<evidence type="ECO:0000256" key="6">
    <source>
        <dbReference type="ARBA" id="ARBA00023002"/>
    </source>
</evidence>
<comment type="cofactor">
    <cofactor evidence="1">
        <name>Fe(2+)</name>
        <dbReference type="ChEBI" id="CHEBI:29033"/>
    </cofactor>
</comment>
<dbReference type="PANTHER" id="PTHR31212:SF4">
    <property type="entry name" value="ALPHA-KETOGLUTARATE-DEPENDENT DIOXYGENASE ALKB HOMOLOG 3"/>
    <property type="match status" value="1"/>
</dbReference>
<reference evidence="10 11" key="1">
    <citation type="journal article" date="2014" name="Appl. Environ. Microbiol.">
        <title>Elucidation of insertion elements encoded on plasmids and in vitro construction of shuttle vectors from the toxic cyanobacterium Planktothrix.</title>
        <authorList>
            <person name="Christiansen G."/>
            <person name="Goesmann A."/>
            <person name="Kurmayer R."/>
        </authorList>
    </citation>
    <scope>NUCLEOTIDE SEQUENCE [LARGE SCALE GENOMIC DNA]</scope>
    <source>
        <strain evidence="10 11">NIVA-CYA 126/8</strain>
        <plasmid evidence="10">pPA115</plasmid>
    </source>
</reference>
<dbReference type="Gene3D" id="2.60.120.590">
    <property type="entry name" value="Alpha-ketoglutarate-dependent dioxygenase AlkB-like"/>
    <property type="match status" value="1"/>
</dbReference>
<protein>
    <submittedName>
        <fullName evidence="10">Alpha-ketoglutarate-dependent dioxygenase alkB</fullName>
        <ecNumber evidence="10">1.14.11.-</ecNumber>
    </submittedName>
</protein>